<evidence type="ECO:0000313" key="3">
    <source>
        <dbReference type="EMBL" id="AYO29793.1"/>
    </source>
</evidence>
<dbReference type="InterPro" id="IPR020471">
    <property type="entry name" value="AKR"/>
</dbReference>
<dbReference type="SUPFAM" id="SSF51430">
    <property type="entry name" value="NAD(P)-linked oxidoreductase"/>
    <property type="match status" value="1"/>
</dbReference>
<dbReference type="CDD" id="cd19084">
    <property type="entry name" value="AKR_AKR11B1-like"/>
    <property type="match status" value="1"/>
</dbReference>
<dbReference type="AlphaFoldDB" id="A0A3G2R2U5"/>
<proteinExistence type="predicted"/>
<dbReference type="KEGG" id="bacg:D2962_03470"/>
<feature type="domain" description="NADP-dependent oxidoreductase" evidence="2">
    <location>
        <begin position="16"/>
        <end position="321"/>
    </location>
</feature>
<organism evidence="3 4">
    <name type="scientific">Biomaibacter acetigenes</name>
    <dbReference type="NCBI Taxonomy" id="2316383"/>
    <lineage>
        <taxon>Bacteria</taxon>
        <taxon>Bacillati</taxon>
        <taxon>Bacillota</taxon>
        <taxon>Clostridia</taxon>
        <taxon>Thermosediminibacterales</taxon>
        <taxon>Tepidanaerobacteraceae</taxon>
        <taxon>Biomaibacter</taxon>
    </lineage>
</organism>
<keyword evidence="4" id="KW-1185">Reference proteome</keyword>
<dbReference type="EMBL" id="CP033169">
    <property type="protein sequence ID" value="AYO29793.1"/>
    <property type="molecule type" value="Genomic_DNA"/>
</dbReference>
<dbReference type="Pfam" id="PF00248">
    <property type="entry name" value="Aldo_ket_red"/>
    <property type="match status" value="1"/>
</dbReference>
<dbReference type="FunFam" id="3.20.20.100:FF:000004">
    <property type="entry name" value="Oxidoreductase, aldo/keto reductase"/>
    <property type="match status" value="1"/>
</dbReference>
<dbReference type="GO" id="GO:0005829">
    <property type="term" value="C:cytosol"/>
    <property type="evidence" value="ECO:0007669"/>
    <property type="project" value="UniProtKB-ARBA"/>
</dbReference>
<gene>
    <name evidence="3" type="ORF">D2962_03470</name>
</gene>
<dbReference type="Proteomes" id="UP000280960">
    <property type="component" value="Chromosome"/>
</dbReference>
<reference evidence="3 4" key="1">
    <citation type="submission" date="2018-10" db="EMBL/GenBank/DDBJ databases">
        <authorList>
            <person name="Zhang X."/>
        </authorList>
    </citation>
    <scope>NUCLEOTIDE SEQUENCE [LARGE SCALE GENOMIC DNA]</scope>
    <source>
        <strain evidence="3 4">SK-G1</strain>
    </source>
</reference>
<dbReference type="InterPro" id="IPR023210">
    <property type="entry name" value="NADP_OxRdtase_dom"/>
</dbReference>
<dbReference type="PANTHER" id="PTHR43364">
    <property type="entry name" value="NADH-SPECIFIC METHYLGLYOXAL REDUCTASE-RELATED"/>
    <property type="match status" value="1"/>
</dbReference>
<dbReference type="PRINTS" id="PR00069">
    <property type="entry name" value="ALDKETRDTASE"/>
</dbReference>
<name>A0A3G2R2U5_9FIRM</name>
<dbReference type="PANTHER" id="PTHR43364:SF4">
    <property type="entry name" value="NAD(P)-LINKED OXIDOREDUCTASE SUPERFAMILY PROTEIN"/>
    <property type="match status" value="1"/>
</dbReference>
<dbReference type="InterPro" id="IPR050523">
    <property type="entry name" value="AKR_Detox_Biosynth"/>
</dbReference>
<dbReference type="RefSeq" id="WP_122014156.1">
    <property type="nucleotide sequence ID" value="NZ_CP033169.1"/>
</dbReference>
<sequence>MLKRRIGTTELEASVIGYGCWVISGSDFWTGTGDESSIKAVQTAYDMGINFFDVAPVYGFGHAEELLGKALKGKRGKIIIASKCGLVWDDQKRITNLLSKRSILKEIDDSLRRLGTDYIDIYQMHWPDYNTPIEETMDALNQIKKEGKIRYIGASNFPVKLLNEARKYGEIVSHQCLYNMIDRNADFYHNIPLYYRTEEEIIPDCKENKTAFIPYSPLCQGLLTGTFKPGENFDEKDVRNANPELKGEKLARNLQIVEELKKVAERIGKPLSQIALNWLIKNETVTTIIAGATKTAHIKDNVESAAWELDNETYKEINTILDKYQKK</sequence>
<dbReference type="InterPro" id="IPR036812">
    <property type="entry name" value="NAD(P)_OxRdtase_dom_sf"/>
</dbReference>
<evidence type="ECO:0000259" key="2">
    <source>
        <dbReference type="Pfam" id="PF00248"/>
    </source>
</evidence>
<dbReference type="Gene3D" id="3.20.20.100">
    <property type="entry name" value="NADP-dependent oxidoreductase domain"/>
    <property type="match status" value="1"/>
</dbReference>
<protein>
    <submittedName>
        <fullName evidence="3">Aldo/keto reductase</fullName>
    </submittedName>
</protein>
<evidence type="ECO:0000256" key="1">
    <source>
        <dbReference type="ARBA" id="ARBA00023002"/>
    </source>
</evidence>
<accession>A0A3G2R2U5</accession>
<evidence type="ECO:0000313" key="4">
    <source>
        <dbReference type="Proteomes" id="UP000280960"/>
    </source>
</evidence>
<dbReference type="GO" id="GO:0016491">
    <property type="term" value="F:oxidoreductase activity"/>
    <property type="evidence" value="ECO:0007669"/>
    <property type="project" value="UniProtKB-KW"/>
</dbReference>
<keyword evidence="1" id="KW-0560">Oxidoreductase</keyword>